<organism evidence="10 11">
    <name type="scientific">Pyxicephalus adspersus</name>
    <name type="common">African bullfrog</name>
    <dbReference type="NCBI Taxonomy" id="30357"/>
    <lineage>
        <taxon>Eukaryota</taxon>
        <taxon>Metazoa</taxon>
        <taxon>Chordata</taxon>
        <taxon>Craniata</taxon>
        <taxon>Vertebrata</taxon>
        <taxon>Euteleostomi</taxon>
        <taxon>Amphibia</taxon>
        <taxon>Batrachia</taxon>
        <taxon>Anura</taxon>
        <taxon>Neobatrachia</taxon>
        <taxon>Ranoidea</taxon>
        <taxon>Pyxicephalidae</taxon>
        <taxon>Pyxicephalinae</taxon>
        <taxon>Pyxicephalus</taxon>
    </lineage>
</organism>
<dbReference type="InterPro" id="IPR036438">
    <property type="entry name" value="Insulin-like_sf"/>
</dbReference>
<comment type="subcellular location">
    <subcellularLocation>
        <location evidence="1 7">Secreted</location>
    </subcellularLocation>
</comment>
<feature type="signal peptide" evidence="8">
    <location>
        <begin position="1"/>
        <end position="22"/>
    </location>
</feature>
<evidence type="ECO:0000313" key="11">
    <source>
        <dbReference type="Proteomes" id="UP001181693"/>
    </source>
</evidence>
<evidence type="ECO:0000313" key="10">
    <source>
        <dbReference type="EMBL" id="DBA17814.1"/>
    </source>
</evidence>
<dbReference type="PANTHER" id="PTHR20968">
    <property type="entry name" value="ILGF DOMAIN-CONTAINING PROTEIN"/>
    <property type="match status" value="1"/>
</dbReference>
<dbReference type="SMART" id="SM00078">
    <property type="entry name" value="IlGF"/>
    <property type="match status" value="1"/>
</dbReference>
<keyword evidence="6" id="KW-1015">Disulfide bond</keyword>
<feature type="chain" id="PRO_5044010865" description="Insulin-like domain-containing protein" evidence="8">
    <location>
        <begin position="23"/>
        <end position="139"/>
    </location>
</feature>
<sequence>MRALSVCCVLLIVLVAAEQVQGDGQFVKLCGREFIRAVIYTCGGSRWRRFLIGNPQEMPERENLFAFHSADTKESGSLPYPAQKISSQVGYEDLQQAGSLEEIWGSQKNSIQERRDLDELLTTACCRTGCKKKDLSSLC</sequence>
<evidence type="ECO:0000259" key="9">
    <source>
        <dbReference type="SMART" id="SM00078"/>
    </source>
</evidence>
<dbReference type="EMBL" id="DYDO01000009">
    <property type="protein sequence ID" value="DBA17814.1"/>
    <property type="molecule type" value="Genomic_DNA"/>
</dbReference>
<name>A0AAV2ZTN9_PYXAD</name>
<keyword evidence="11" id="KW-1185">Reference proteome</keyword>
<dbReference type="Pfam" id="PF00049">
    <property type="entry name" value="Insulin"/>
    <property type="match status" value="1"/>
</dbReference>
<keyword evidence="4 7" id="KW-0964">Secreted</keyword>
<evidence type="ECO:0000256" key="3">
    <source>
        <dbReference type="ARBA" id="ARBA00011207"/>
    </source>
</evidence>
<dbReference type="AlphaFoldDB" id="A0AAV2ZTN9"/>
<comment type="subunit">
    <text evidence="3">Heterodimer of a B chain and an A chain linked by two disulfide bonds.</text>
</comment>
<keyword evidence="8" id="KW-0732">Signal</keyword>
<evidence type="ECO:0000256" key="2">
    <source>
        <dbReference type="ARBA" id="ARBA00009034"/>
    </source>
</evidence>
<reference evidence="10" key="1">
    <citation type="thesis" date="2020" institute="ProQuest LLC" country="789 East Eisenhower Parkway, Ann Arbor, MI, USA">
        <title>Comparative Genomics and Chromosome Evolution.</title>
        <authorList>
            <person name="Mudd A.B."/>
        </authorList>
    </citation>
    <scope>NUCLEOTIDE SEQUENCE</scope>
    <source>
        <strain evidence="10">1538</strain>
        <tissue evidence="10">Blood</tissue>
    </source>
</reference>
<dbReference type="InterPro" id="IPR016179">
    <property type="entry name" value="Insulin-like"/>
</dbReference>
<dbReference type="PROSITE" id="PS00262">
    <property type="entry name" value="INSULIN"/>
    <property type="match status" value="1"/>
</dbReference>
<comment type="caution">
    <text evidence="10">The sequence shown here is derived from an EMBL/GenBank/DDBJ whole genome shotgun (WGS) entry which is preliminary data.</text>
</comment>
<dbReference type="PANTHER" id="PTHR20968:SF2">
    <property type="entry name" value="INSULIN-LIKE PEPTIDE INSL5"/>
    <property type="match status" value="1"/>
</dbReference>
<evidence type="ECO:0000256" key="5">
    <source>
        <dbReference type="ARBA" id="ARBA00022702"/>
    </source>
</evidence>
<dbReference type="GO" id="GO:0005576">
    <property type="term" value="C:extracellular region"/>
    <property type="evidence" value="ECO:0007669"/>
    <property type="project" value="UniProtKB-SubCell"/>
</dbReference>
<evidence type="ECO:0000256" key="8">
    <source>
        <dbReference type="SAM" id="SignalP"/>
    </source>
</evidence>
<keyword evidence="5" id="KW-0372">Hormone</keyword>
<dbReference type="SUPFAM" id="SSF56994">
    <property type="entry name" value="Insulin-like"/>
    <property type="match status" value="1"/>
</dbReference>
<comment type="similarity">
    <text evidence="2 7">Belongs to the insulin family.</text>
</comment>
<proteinExistence type="inferred from homology"/>
<protein>
    <recommendedName>
        <fullName evidence="9">Insulin-like domain-containing protein</fullName>
    </recommendedName>
</protein>
<dbReference type="GO" id="GO:0005179">
    <property type="term" value="F:hormone activity"/>
    <property type="evidence" value="ECO:0007669"/>
    <property type="project" value="UniProtKB-KW"/>
</dbReference>
<dbReference type="GO" id="GO:0001664">
    <property type="term" value="F:G protein-coupled receptor binding"/>
    <property type="evidence" value="ECO:0007669"/>
    <property type="project" value="TreeGrafter"/>
</dbReference>
<dbReference type="InterPro" id="IPR051777">
    <property type="entry name" value="Insulin-like_neuro_ligands"/>
</dbReference>
<feature type="domain" description="Insulin-like" evidence="9">
    <location>
        <begin position="27"/>
        <end position="139"/>
    </location>
</feature>
<dbReference type="GO" id="GO:2000253">
    <property type="term" value="P:positive regulation of feeding behavior"/>
    <property type="evidence" value="ECO:0007669"/>
    <property type="project" value="TreeGrafter"/>
</dbReference>
<evidence type="ECO:0000256" key="7">
    <source>
        <dbReference type="RuleBase" id="RU000406"/>
    </source>
</evidence>
<evidence type="ECO:0000256" key="6">
    <source>
        <dbReference type="ARBA" id="ARBA00023157"/>
    </source>
</evidence>
<evidence type="ECO:0000256" key="4">
    <source>
        <dbReference type="ARBA" id="ARBA00022525"/>
    </source>
</evidence>
<dbReference type="InterPro" id="IPR022353">
    <property type="entry name" value="Insulin_CS"/>
</dbReference>
<evidence type="ECO:0000256" key="1">
    <source>
        <dbReference type="ARBA" id="ARBA00004613"/>
    </source>
</evidence>
<gene>
    <name evidence="10" type="ORF">GDO54_016134</name>
</gene>
<accession>A0AAV2ZTN9</accession>
<dbReference type="CDD" id="cd04365">
    <property type="entry name" value="IlGF_relaxin_like"/>
    <property type="match status" value="1"/>
</dbReference>
<dbReference type="Proteomes" id="UP001181693">
    <property type="component" value="Unassembled WGS sequence"/>
</dbReference>